<dbReference type="GO" id="GO:0003677">
    <property type="term" value="F:DNA binding"/>
    <property type="evidence" value="ECO:0007669"/>
    <property type="project" value="InterPro"/>
</dbReference>
<evidence type="ECO:0000259" key="3">
    <source>
        <dbReference type="PROSITE" id="PS51194"/>
    </source>
</evidence>
<keyword evidence="7" id="KW-1185">Reference proteome</keyword>
<dbReference type="InterPro" id="IPR001650">
    <property type="entry name" value="Helicase_C-like"/>
</dbReference>
<reference evidence="5 7" key="1">
    <citation type="submission" date="2023-07" db="EMBL/GenBank/DDBJ databases">
        <title>Unpublished Manusciprt.</title>
        <authorList>
            <person name="Aydin F."/>
            <person name="Tarhane S."/>
            <person name="Saticioglu I.B."/>
            <person name="Karakaya E."/>
            <person name="Abay S."/>
            <person name="Guran O."/>
            <person name="Bozkurt E."/>
            <person name="Uzum N."/>
            <person name="Olgun K."/>
            <person name="Jablonski D."/>
        </authorList>
    </citation>
    <scope>NUCLEOTIDE SEQUENCE</scope>
    <source>
        <strain evidence="7">faydin-H75</strain>
        <strain evidence="5">Faydin-H76</strain>
    </source>
</reference>
<name>A0AA90Q254_9HELI</name>
<dbReference type="PANTHER" id="PTHR45766">
    <property type="entry name" value="DNA ANNEALING HELICASE AND ENDONUCLEASE ZRANB3 FAMILY MEMBER"/>
    <property type="match status" value="1"/>
</dbReference>
<keyword evidence="5" id="KW-0347">Helicase</keyword>
<dbReference type="PANTHER" id="PTHR45766:SF6">
    <property type="entry name" value="SWI_SNF-RELATED MATRIX-ASSOCIATED ACTIN-DEPENDENT REGULATOR OF CHROMATIN SUBFAMILY A-LIKE PROTEIN 1"/>
    <property type="match status" value="1"/>
</dbReference>
<dbReference type="Proteomes" id="UP001177258">
    <property type="component" value="Unassembled WGS sequence"/>
</dbReference>
<evidence type="ECO:0000313" key="6">
    <source>
        <dbReference type="Proteomes" id="UP001177258"/>
    </source>
</evidence>
<dbReference type="InterPro" id="IPR027417">
    <property type="entry name" value="P-loop_NTPase"/>
</dbReference>
<feature type="domain" description="Helicase C-terminal" evidence="3">
    <location>
        <begin position="282"/>
        <end position="436"/>
    </location>
</feature>
<dbReference type="Gene3D" id="3.40.50.300">
    <property type="entry name" value="P-loop containing nucleotide triphosphate hydrolases"/>
    <property type="match status" value="2"/>
</dbReference>
<comment type="caution">
    <text evidence="5">The sequence shown here is derived from an EMBL/GenBank/DDBJ whole genome shotgun (WGS) entry which is preliminary data.</text>
</comment>
<dbReference type="PROSITE" id="PS51194">
    <property type="entry name" value="HELICASE_CTER"/>
    <property type="match status" value="1"/>
</dbReference>
<gene>
    <name evidence="4" type="ORF">Q5I04_02470</name>
    <name evidence="5" type="ORF">Q5I06_03400</name>
</gene>
<dbReference type="PROSITE" id="PS51192">
    <property type="entry name" value="HELICASE_ATP_BIND_1"/>
    <property type="match status" value="1"/>
</dbReference>
<proteinExistence type="predicted"/>
<evidence type="ECO:0000313" key="5">
    <source>
        <dbReference type="EMBL" id="MDP2538828.1"/>
    </source>
</evidence>
<dbReference type="GO" id="GO:0004386">
    <property type="term" value="F:helicase activity"/>
    <property type="evidence" value="ECO:0007669"/>
    <property type="project" value="UniProtKB-KW"/>
</dbReference>
<dbReference type="InterPro" id="IPR014001">
    <property type="entry name" value="Helicase_ATP-bd"/>
</dbReference>
<dbReference type="GO" id="GO:0005524">
    <property type="term" value="F:ATP binding"/>
    <property type="evidence" value="ECO:0007669"/>
    <property type="project" value="InterPro"/>
</dbReference>
<evidence type="ECO:0000256" key="1">
    <source>
        <dbReference type="ARBA" id="ARBA00022801"/>
    </source>
</evidence>
<dbReference type="Pfam" id="PF04851">
    <property type="entry name" value="ResIII"/>
    <property type="match status" value="1"/>
</dbReference>
<sequence length="465" mass="53658">MKYEEFIAKKKPKVGYSGFDINQEWLNPNLFPYQVEIVKRACKKGRYALFVDTGLGKSIMQMNFAYAVVEYTNKPVLILAPLAVVFQMQKEALKFGFKLNRITEDTKIEKGIYITNYEQLEKIKTQEFIGVVLDESSILKSFTGRTKNALIEKFAQTPYKLACSATPSPNDFMELGNHSEFLNILSRLEMLSRFFINDTFDTGEWRLKKHAQDSFWSWVSEWAECVNSPSDLGYDGSSHILPPLYESIYCVQFDDVKYMQEGVLFSFNEQNATTLAKNKKASLEKRIDKLMDILMQNVYPHLVWVDTNIESDEVFKTIKTKRPHLKIAQIKGSDSPESKAKVLNDFAENRIDVLITKSSIAGMGMNFQNACNMSFLGLNYSYEKYYQAVRRMYRFGQKQAVNVNIILADNEIPIWENLQTKKSQHQEMKKMMTKSICENKTLSKSEVYVPKTLPLPSFLRSENAI</sequence>
<protein>
    <submittedName>
        <fullName evidence="5">Helicase-related protein</fullName>
    </submittedName>
</protein>
<reference evidence="4" key="2">
    <citation type="submission" date="2023-07" db="EMBL/GenBank/DDBJ databases">
        <authorList>
            <person name="Aydin F."/>
            <person name="Tarhane S."/>
            <person name="Saticioglu I.B."/>
            <person name="Karakaya E."/>
            <person name="Abay S."/>
            <person name="Guran O."/>
            <person name="Bozkurt E."/>
            <person name="Uzum N."/>
            <person name="Olgun K."/>
            <person name="Jablonski D."/>
        </authorList>
    </citation>
    <scope>NUCLEOTIDE SEQUENCE</scope>
    <source>
        <strain evidence="4">Faydin-H75</strain>
    </source>
</reference>
<accession>A0AA90Q254</accession>
<dbReference type="AlphaFoldDB" id="A0AA90Q254"/>
<organism evidence="5 6">
    <name type="scientific">Helicobacter cappadocius</name>
    <dbReference type="NCBI Taxonomy" id="3063998"/>
    <lineage>
        <taxon>Bacteria</taxon>
        <taxon>Pseudomonadati</taxon>
        <taxon>Campylobacterota</taxon>
        <taxon>Epsilonproteobacteria</taxon>
        <taxon>Campylobacterales</taxon>
        <taxon>Helicobacteraceae</taxon>
        <taxon>Helicobacter</taxon>
    </lineage>
</organism>
<dbReference type="EMBL" id="JAUPEV010000003">
    <property type="protein sequence ID" value="MDO7252785.1"/>
    <property type="molecule type" value="Genomic_DNA"/>
</dbReference>
<evidence type="ECO:0000313" key="7">
    <source>
        <dbReference type="Proteomes" id="UP001240777"/>
    </source>
</evidence>
<dbReference type="SUPFAM" id="SSF52540">
    <property type="entry name" value="P-loop containing nucleoside triphosphate hydrolases"/>
    <property type="match status" value="2"/>
</dbReference>
<evidence type="ECO:0000313" key="4">
    <source>
        <dbReference type="EMBL" id="MDO7252785.1"/>
    </source>
</evidence>
<reference evidence="4 6" key="3">
    <citation type="journal article" date="2024" name="Syst. Appl. Microbiol.">
        <title>Helicobacter cappadocius sp. nov., from lizards: The first psychrotrophic Helicobacter species.</title>
        <authorList>
            <person name="Aydin F."/>
            <person name="Tarhane S."/>
            <person name="Karakaya E."/>
            <person name="Abay S."/>
            <person name="Kayman T."/>
            <person name="Guran O."/>
            <person name="Bozkurt E."/>
            <person name="Uzum N."/>
            <person name="Avci A."/>
            <person name="Olgun K."/>
            <person name="Jablonski D."/>
            <person name="Guran C."/>
            <person name="Burcin Saticioglu I."/>
        </authorList>
    </citation>
    <scope>NUCLEOTIDE SEQUENCE [LARGE SCALE GENOMIC DNA]</scope>
    <source>
        <strain evidence="4">Faydin-H75</strain>
        <strain evidence="6">faydin-H76</strain>
    </source>
</reference>
<dbReference type="SMART" id="SM00490">
    <property type="entry name" value="HELICc"/>
    <property type="match status" value="1"/>
</dbReference>
<dbReference type="Pfam" id="PF00271">
    <property type="entry name" value="Helicase_C"/>
    <property type="match status" value="1"/>
</dbReference>
<dbReference type="SMART" id="SM00487">
    <property type="entry name" value="DEXDc"/>
    <property type="match status" value="1"/>
</dbReference>
<feature type="domain" description="Helicase ATP-binding" evidence="2">
    <location>
        <begin position="38"/>
        <end position="185"/>
    </location>
</feature>
<evidence type="ECO:0000259" key="2">
    <source>
        <dbReference type="PROSITE" id="PS51192"/>
    </source>
</evidence>
<dbReference type="Proteomes" id="UP001240777">
    <property type="component" value="Unassembled WGS sequence"/>
</dbReference>
<dbReference type="GO" id="GO:0006281">
    <property type="term" value="P:DNA repair"/>
    <property type="evidence" value="ECO:0007669"/>
    <property type="project" value="TreeGrafter"/>
</dbReference>
<dbReference type="RefSeq" id="WP_305516631.1">
    <property type="nucleotide sequence ID" value="NZ_JAUPEV010000003.1"/>
</dbReference>
<dbReference type="EMBL" id="JAUYZK010000004">
    <property type="protein sequence ID" value="MDP2538828.1"/>
    <property type="molecule type" value="Genomic_DNA"/>
</dbReference>
<dbReference type="GO" id="GO:0016787">
    <property type="term" value="F:hydrolase activity"/>
    <property type="evidence" value="ECO:0007669"/>
    <property type="project" value="UniProtKB-KW"/>
</dbReference>
<keyword evidence="1" id="KW-0378">Hydrolase</keyword>
<keyword evidence="5" id="KW-0547">Nucleotide-binding</keyword>
<dbReference type="GO" id="GO:0031297">
    <property type="term" value="P:replication fork processing"/>
    <property type="evidence" value="ECO:0007669"/>
    <property type="project" value="TreeGrafter"/>
</dbReference>
<keyword evidence="5" id="KW-0067">ATP-binding</keyword>
<dbReference type="InterPro" id="IPR006935">
    <property type="entry name" value="Helicase/UvrB_N"/>
</dbReference>